<sequence>MGCPYFRPKYVSNSCRCPGLDSLMHSNDLAQLTRLWRDSGRTSYSASRERLLRDNSGVSQGFPRGSFCLCCAQAKETYILSPLAAFTCFPYGDPCTPSCFDSRAVTRVSLRARDFFHLNGHKDALPVRVSRSVVLTRPWLSGLLYLHIAFQLGLLANEECKGKLTWTQTKPGTILLRIAVLRWKINAHSFVPPLRSKDLKNFSLALLKDTEGLSGDDHFFFSDRIVGKVQKSGNQAFALESFQEWPEAASFSPLPKNLFQPLFDLRMAHRRPSNRDPATDLVAWPTAAHAILTQPMRNIKINCKMLGLNQVTGSGRSDNSNELTWILVPLNSMSRLKLLLRMLALSSSINPTSPRSHHHQDP</sequence>
<accession>A0AAN9MZT4</accession>
<dbReference type="AlphaFoldDB" id="A0AAN9MZT4"/>
<evidence type="ECO:0000313" key="1">
    <source>
        <dbReference type="EMBL" id="KAK7361423.1"/>
    </source>
</evidence>
<keyword evidence="2" id="KW-1185">Reference proteome</keyword>
<gene>
    <name evidence="1" type="ORF">VNO77_03484</name>
</gene>
<comment type="caution">
    <text evidence="1">The sequence shown here is derived from an EMBL/GenBank/DDBJ whole genome shotgun (WGS) entry which is preliminary data.</text>
</comment>
<proteinExistence type="predicted"/>
<evidence type="ECO:0000313" key="2">
    <source>
        <dbReference type="Proteomes" id="UP001367508"/>
    </source>
</evidence>
<dbReference type="EMBL" id="JAYMYQ010000001">
    <property type="protein sequence ID" value="KAK7361423.1"/>
    <property type="molecule type" value="Genomic_DNA"/>
</dbReference>
<protein>
    <submittedName>
        <fullName evidence="1">Uncharacterized protein</fullName>
    </submittedName>
</protein>
<organism evidence="1 2">
    <name type="scientific">Canavalia gladiata</name>
    <name type="common">Sword bean</name>
    <name type="synonym">Dolichos gladiatus</name>
    <dbReference type="NCBI Taxonomy" id="3824"/>
    <lineage>
        <taxon>Eukaryota</taxon>
        <taxon>Viridiplantae</taxon>
        <taxon>Streptophyta</taxon>
        <taxon>Embryophyta</taxon>
        <taxon>Tracheophyta</taxon>
        <taxon>Spermatophyta</taxon>
        <taxon>Magnoliopsida</taxon>
        <taxon>eudicotyledons</taxon>
        <taxon>Gunneridae</taxon>
        <taxon>Pentapetalae</taxon>
        <taxon>rosids</taxon>
        <taxon>fabids</taxon>
        <taxon>Fabales</taxon>
        <taxon>Fabaceae</taxon>
        <taxon>Papilionoideae</taxon>
        <taxon>50 kb inversion clade</taxon>
        <taxon>NPAAA clade</taxon>
        <taxon>indigoferoid/millettioid clade</taxon>
        <taxon>Phaseoleae</taxon>
        <taxon>Canavalia</taxon>
    </lineage>
</organism>
<name>A0AAN9MZT4_CANGL</name>
<reference evidence="1 2" key="1">
    <citation type="submission" date="2024-01" db="EMBL/GenBank/DDBJ databases">
        <title>The genomes of 5 underutilized Papilionoideae crops provide insights into root nodulation and disease resistanc.</title>
        <authorList>
            <person name="Jiang F."/>
        </authorList>
    </citation>
    <scope>NUCLEOTIDE SEQUENCE [LARGE SCALE GENOMIC DNA]</scope>
    <source>
        <strain evidence="1">LVBAO_FW01</strain>
        <tissue evidence="1">Leaves</tissue>
    </source>
</reference>
<dbReference type="Proteomes" id="UP001367508">
    <property type="component" value="Unassembled WGS sequence"/>
</dbReference>